<dbReference type="EMBL" id="JALLPB020000342">
    <property type="protein sequence ID" value="KAL3810291.1"/>
    <property type="molecule type" value="Genomic_DNA"/>
</dbReference>
<sequence length="412" mass="46173">MSGAAVNVQFCAEAIVGSDIALPFQVQINRLEHDKEKLGYDVSSARGWMEHIEQCDGQLHGVGAYTVIRCDANYTEHELKWKIWGLEFHFSRLCSSYRMLVESLGSGFDGDTSGSCKKESKRRTDGLINALLDEATLSLREESILKDDRFIRTLMLTVLWTPSRTDADSKESEGTKPITIRGHATFSGAQRAQFCKEFSLPSPISACLAIPRYPTAESMLLLPRRHRNDDNDQVQPIQSVGASAKISSWCRTRIPLEDSTRFKVPQSGVEEVLLVGRTSDIDFDVEKDFIDSLEILEGLITNFFVIYKDGTVRTAPLPKVLSGYSRHLVLEIINELQELKLDDSNAPTVQDAKDGVWSEVFVTSAIKLIVPVNRILIPPINDVGSVTLWQSDYREPGDYPFTQLIWSGIVRE</sequence>
<dbReference type="InterPro" id="IPR036038">
    <property type="entry name" value="Aminotransferase-like"/>
</dbReference>
<name>A0ABD3RFG7_9STRA</name>
<protein>
    <submittedName>
        <fullName evidence="1">Uncharacterized protein</fullName>
    </submittedName>
</protein>
<gene>
    <name evidence="1" type="ORF">ACHAXA_008659</name>
</gene>
<dbReference type="InterPro" id="IPR043132">
    <property type="entry name" value="BCAT-like_C"/>
</dbReference>
<dbReference type="SUPFAM" id="SSF56752">
    <property type="entry name" value="D-aminoacid aminotransferase-like PLP-dependent enzymes"/>
    <property type="match status" value="1"/>
</dbReference>
<dbReference type="PANTHER" id="PTHR47703:SF2">
    <property type="entry name" value="D-AMINOACID AMINOTRANSFERASE-LIKE PLP-DEPENDENT ENZYMES SUPERFAMILY PROTEIN"/>
    <property type="match status" value="1"/>
</dbReference>
<dbReference type="Gene3D" id="3.20.10.10">
    <property type="entry name" value="D-amino Acid Aminotransferase, subunit A, domain 2"/>
    <property type="match status" value="1"/>
</dbReference>
<comment type="caution">
    <text evidence="1">The sequence shown here is derived from an EMBL/GenBank/DDBJ whole genome shotgun (WGS) entry which is preliminary data.</text>
</comment>
<organism evidence="1 2">
    <name type="scientific">Cyclostephanos tholiformis</name>
    <dbReference type="NCBI Taxonomy" id="382380"/>
    <lineage>
        <taxon>Eukaryota</taxon>
        <taxon>Sar</taxon>
        <taxon>Stramenopiles</taxon>
        <taxon>Ochrophyta</taxon>
        <taxon>Bacillariophyta</taxon>
        <taxon>Coscinodiscophyceae</taxon>
        <taxon>Thalassiosirophycidae</taxon>
        <taxon>Stephanodiscales</taxon>
        <taxon>Stephanodiscaceae</taxon>
        <taxon>Cyclostephanos</taxon>
    </lineage>
</organism>
<dbReference type="AlphaFoldDB" id="A0ABD3RFG7"/>
<evidence type="ECO:0000313" key="1">
    <source>
        <dbReference type="EMBL" id="KAL3810291.1"/>
    </source>
</evidence>
<reference evidence="1 2" key="1">
    <citation type="submission" date="2024-10" db="EMBL/GenBank/DDBJ databases">
        <title>Updated reference genomes for cyclostephanoid diatoms.</title>
        <authorList>
            <person name="Roberts W.R."/>
            <person name="Alverson A.J."/>
        </authorList>
    </citation>
    <scope>NUCLEOTIDE SEQUENCE [LARGE SCALE GENOMIC DNA]</scope>
    <source>
        <strain evidence="1 2">AJA228-03</strain>
    </source>
</reference>
<dbReference type="Proteomes" id="UP001530377">
    <property type="component" value="Unassembled WGS sequence"/>
</dbReference>
<accession>A0ABD3RFG7</accession>
<dbReference type="PANTHER" id="PTHR47703">
    <property type="entry name" value="D-AMINOACID AMINOTRANSFERASE-LIKE PLP-DEPENDENT ENZYMES SUPERFAMILY PROTEIN"/>
    <property type="match status" value="1"/>
</dbReference>
<evidence type="ECO:0000313" key="2">
    <source>
        <dbReference type="Proteomes" id="UP001530377"/>
    </source>
</evidence>
<keyword evidence="2" id="KW-1185">Reference proteome</keyword>
<proteinExistence type="predicted"/>